<reference evidence="2" key="1">
    <citation type="submission" date="2019-03" db="EMBL/GenBank/DDBJ databases">
        <authorList>
            <person name="Warren W.C."/>
            <person name="Johnson G.S."/>
        </authorList>
    </citation>
    <scope>NUCLEOTIDE SEQUENCE [LARGE SCALE GENOMIC DNA]</scope>
    <source>
        <strain evidence="2">Basenji</strain>
    </source>
</reference>
<evidence type="ECO:0000256" key="1">
    <source>
        <dbReference type="SAM" id="MobiDB-lite"/>
    </source>
</evidence>
<dbReference type="PANTHER" id="PTHR22571:SF51">
    <property type="entry name" value="FILAGGRIN"/>
    <property type="match status" value="1"/>
</dbReference>
<protein>
    <submittedName>
        <fullName evidence="2">Uncharacterized protein</fullName>
    </submittedName>
</protein>
<dbReference type="AlphaFoldDB" id="A0A8C0RM32"/>
<evidence type="ECO:0000313" key="3">
    <source>
        <dbReference type="Proteomes" id="UP000694429"/>
    </source>
</evidence>
<proteinExistence type="predicted"/>
<dbReference type="Proteomes" id="UP000694429">
    <property type="component" value="Chromosome 17"/>
</dbReference>
<feature type="compositionally biased region" description="Polar residues" evidence="1">
    <location>
        <begin position="238"/>
        <end position="247"/>
    </location>
</feature>
<feature type="compositionally biased region" description="Low complexity" evidence="1">
    <location>
        <begin position="91"/>
        <end position="106"/>
    </location>
</feature>
<feature type="region of interest" description="Disordered" evidence="1">
    <location>
        <begin position="1"/>
        <end position="247"/>
    </location>
</feature>
<dbReference type="PANTHER" id="PTHR22571">
    <property type="entry name" value="FILAGGRIN-RELATED"/>
    <property type="match status" value="1"/>
</dbReference>
<sequence>MVFKLAQAYYDLTRRQNPQASEQNQKKYAYHTQDEEDDREEDEVEEEKEERIQRRRGKEHEQTPDSSRHEGSHDTKGANFGHSDSGSHHCQPSTQTNRSRQTQSRQGKSSSEFRSVKNWESSINQDSDSEGHTEDSERQYGSESTHRQSDSGTRRRHGSTQGNSTHTYRQSGRRGRQENKQRQSGDGSTHSETGHRKQYSGLRAGTQRGSSTEHTSDNEGHLIDSNTDFTKHHRKSGKTSGKEQSQNYIFLSLENYMTKC</sequence>
<organism evidence="2 3">
    <name type="scientific">Canis lupus familiaris</name>
    <name type="common">Dog</name>
    <name type="synonym">Canis familiaris</name>
    <dbReference type="NCBI Taxonomy" id="9615"/>
    <lineage>
        <taxon>Eukaryota</taxon>
        <taxon>Metazoa</taxon>
        <taxon>Chordata</taxon>
        <taxon>Craniata</taxon>
        <taxon>Vertebrata</taxon>
        <taxon>Euteleostomi</taxon>
        <taxon>Mammalia</taxon>
        <taxon>Eutheria</taxon>
        <taxon>Laurasiatheria</taxon>
        <taxon>Carnivora</taxon>
        <taxon>Caniformia</taxon>
        <taxon>Canidae</taxon>
        <taxon>Canis</taxon>
    </lineage>
</organism>
<dbReference type="GO" id="GO:0005198">
    <property type="term" value="F:structural molecule activity"/>
    <property type="evidence" value="ECO:0007669"/>
    <property type="project" value="InterPro"/>
</dbReference>
<feature type="compositionally biased region" description="Polar residues" evidence="1">
    <location>
        <begin position="159"/>
        <end position="170"/>
    </location>
</feature>
<feature type="compositionally biased region" description="Acidic residues" evidence="1">
    <location>
        <begin position="34"/>
        <end position="48"/>
    </location>
</feature>
<feature type="compositionally biased region" description="Polar residues" evidence="1">
    <location>
        <begin position="107"/>
        <end position="126"/>
    </location>
</feature>
<dbReference type="Pfam" id="PF03516">
    <property type="entry name" value="Filaggrin"/>
    <property type="match status" value="1"/>
</dbReference>
<evidence type="ECO:0000313" key="2">
    <source>
        <dbReference type="Ensembl" id="ENSCAFP00030027434.1"/>
    </source>
</evidence>
<reference evidence="2" key="2">
    <citation type="submission" date="2025-08" db="UniProtKB">
        <authorList>
            <consortium name="Ensembl"/>
        </authorList>
    </citation>
    <scope>IDENTIFICATION</scope>
</reference>
<dbReference type="Ensembl" id="ENSCAFT00030031449.1">
    <property type="protein sequence ID" value="ENSCAFP00030027434.1"/>
    <property type="gene ID" value="ENSCAFG00030016836.1"/>
</dbReference>
<accession>A0A8C0RM32</accession>
<dbReference type="InterPro" id="IPR003303">
    <property type="entry name" value="Filaggrin"/>
</dbReference>
<feature type="compositionally biased region" description="Basic and acidic residues" evidence="1">
    <location>
        <begin position="58"/>
        <end position="76"/>
    </location>
</feature>
<name>A0A8C0RM32_CANLF</name>
<dbReference type="InterPro" id="IPR052503">
    <property type="entry name" value="S100-fused_Epidermal_Struct"/>
</dbReference>
<feature type="compositionally biased region" description="Basic and acidic residues" evidence="1">
    <location>
        <begin position="129"/>
        <end position="153"/>
    </location>
</feature>